<feature type="compositionally biased region" description="Low complexity" evidence="20">
    <location>
        <begin position="223"/>
        <end position="238"/>
    </location>
</feature>
<dbReference type="GO" id="GO:0016567">
    <property type="term" value="P:protein ubiquitination"/>
    <property type="evidence" value="ECO:0007669"/>
    <property type="project" value="UniProtKB-ARBA"/>
</dbReference>
<dbReference type="InterPro" id="IPR033932">
    <property type="entry name" value="YtcJ-like"/>
</dbReference>
<dbReference type="FunFam" id="1.25.40.10:FF:000179">
    <property type="entry name" value="Mitochondrial fission 1 protein"/>
    <property type="match status" value="1"/>
</dbReference>
<dbReference type="InterPro" id="IPR028058">
    <property type="entry name" value="Fis1_TPR_N"/>
</dbReference>
<dbReference type="OrthoDB" id="3501663at2759"/>
<dbReference type="FunFam" id="3.30.40.10:FF:000127">
    <property type="entry name" value="E3 ubiquitin-protein ligase RNF181"/>
    <property type="match status" value="1"/>
</dbReference>
<dbReference type="Pfam" id="PF14853">
    <property type="entry name" value="Fis1_TPR_C"/>
    <property type="match status" value="1"/>
</dbReference>
<evidence type="ECO:0000256" key="3">
    <source>
        <dbReference type="ARBA" id="ARBA00008937"/>
    </source>
</evidence>
<dbReference type="GO" id="GO:0005741">
    <property type="term" value="C:mitochondrial outer membrane"/>
    <property type="evidence" value="ECO:0007669"/>
    <property type="project" value="UniProtKB-SubCell"/>
</dbReference>
<keyword evidence="8" id="KW-0479">Metal-binding</keyword>
<name>A0A0L1J3L6_ASPN3</name>
<evidence type="ECO:0000256" key="6">
    <source>
        <dbReference type="ARBA" id="ARBA00022679"/>
    </source>
</evidence>
<feature type="transmembrane region" description="Helical" evidence="21">
    <location>
        <begin position="126"/>
        <end position="147"/>
    </location>
</feature>
<keyword evidence="14" id="KW-0862">Zinc</keyword>
<dbReference type="Gene3D" id="2.30.40.10">
    <property type="entry name" value="Urease, subunit C, domain 1"/>
    <property type="match status" value="1"/>
</dbReference>
<accession>A0A0L1J3L6</accession>
<feature type="region of interest" description="Disordered" evidence="20">
    <location>
        <begin position="473"/>
        <end position="548"/>
    </location>
</feature>
<evidence type="ECO:0000256" key="18">
    <source>
        <dbReference type="ARBA" id="ARBA00025016"/>
    </source>
</evidence>
<evidence type="ECO:0000256" key="14">
    <source>
        <dbReference type="ARBA" id="ARBA00022833"/>
    </source>
</evidence>
<dbReference type="SUPFAM" id="SSF51338">
    <property type="entry name" value="Composite domain of metallo-dependent hydrolases"/>
    <property type="match status" value="1"/>
</dbReference>
<evidence type="ECO:0000259" key="22">
    <source>
        <dbReference type="PROSITE" id="PS50089"/>
    </source>
</evidence>
<dbReference type="GO" id="GO:0008270">
    <property type="term" value="F:zinc ion binding"/>
    <property type="evidence" value="ECO:0007669"/>
    <property type="project" value="UniProtKB-KW"/>
</dbReference>
<evidence type="ECO:0000256" key="17">
    <source>
        <dbReference type="ARBA" id="ARBA00023136"/>
    </source>
</evidence>
<keyword evidence="7 21" id="KW-0812">Transmembrane</keyword>
<dbReference type="RefSeq" id="XP_015407267.1">
    <property type="nucleotide sequence ID" value="XM_015549983.1"/>
</dbReference>
<comment type="catalytic activity">
    <reaction evidence="1">
        <text>S-ubiquitinyl-[E2 ubiquitin-conjugating enzyme]-L-cysteine + [acceptor protein]-L-lysine = [E2 ubiquitin-conjugating enzyme]-L-cysteine + N(6)-ubiquitinyl-[acceptor protein]-L-lysine.</text>
        <dbReference type="EC" id="2.3.2.27"/>
    </reaction>
</comment>
<evidence type="ECO:0000256" key="9">
    <source>
        <dbReference type="ARBA" id="ARBA00022737"/>
    </source>
</evidence>
<dbReference type="InterPro" id="IPR033745">
    <property type="entry name" value="Fis1_cytosol"/>
</dbReference>
<feature type="region of interest" description="Disordered" evidence="20">
    <location>
        <begin position="392"/>
        <end position="416"/>
    </location>
</feature>
<keyword evidence="16" id="KW-0496">Mitochondrion</keyword>
<dbReference type="Gene3D" id="3.30.40.10">
    <property type="entry name" value="Zinc/RING finger domain, C3HC4 (zinc finger)"/>
    <property type="match status" value="1"/>
</dbReference>
<evidence type="ECO:0000256" key="5">
    <source>
        <dbReference type="ARBA" id="ARBA00014314"/>
    </source>
</evidence>
<keyword evidence="24" id="KW-1185">Reference proteome</keyword>
<dbReference type="STRING" id="1509407.A0A0L1J3L6"/>
<evidence type="ECO:0000256" key="1">
    <source>
        <dbReference type="ARBA" id="ARBA00000900"/>
    </source>
</evidence>
<dbReference type="EC" id="2.3.2.27" evidence="4"/>
<dbReference type="PANTHER" id="PTHR22642">
    <property type="entry name" value="IMIDAZOLONEPROPIONASE"/>
    <property type="match status" value="1"/>
</dbReference>
<keyword evidence="13" id="KW-0802">TPR repeat</keyword>
<evidence type="ECO:0000256" key="13">
    <source>
        <dbReference type="ARBA" id="ARBA00022803"/>
    </source>
</evidence>
<evidence type="ECO:0000256" key="12">
    <source>
        <dbReference type="ARBA" id="ARBA00022787"/>
    </source>
</evidence>
<dbReference type="InterPro" id="IPR013083">
    <property type="entry name" value="Znf_RING/FYVE/PHD"/>
</dbReference>
<dbReference type="Gene3D" id="3.10.310.70">
    <property type="match status" value="1"/>
</dbReference>
<dbReference type="Pfam" id="PF13639">
    <property type="entry name" value="zf-RING_2"/>
    <property type="match status" value="1"/>
</dbReference>
<evidence type="ECO:0000256" key="16">
    <source>
        <dbReference type="ARBA" id="ARBA00023128"/>
    </source>
</evidence>
<comment type="subcellular location">
    <subcellularLocation>
        <location evidence="2">Mitochondrion outer membrane</location>
        <topology evidence="2">Single-pass membrane protein</topology>
    </subcellularLocation>
</comment>
<dbReference type="Proteomes" id="UP000037505">
    <property type="component" value="Unassembled WGS sequence"/>
</dbReference>
<dbReference type="InterPro" id="IPR013108">
    <property type="entry name" value="Amidohydro_3"/>
</dbReference>
<keyword evidence="6" id="KW-0808">Transferase</keyword>
<dbReference type="InterPro" id="IPR028061">
    <property type="entry name" value="Fis1_TPR_C"/>
</dbReference>
<dbReference type="Pfam" id="PF14852">
    <property type="entry name" value="Fis1_TPR_N"/>
    <property type="match status" value="1"/>
</dbReference>
<dbReference type="SUPFAM" id="SSF57850">
    <property type="entry name" value="RING/U-box"/>
    <property type="match status" value="1"/>
</dbReference>
<dbReference type="InterPro" id="IPR011059">
    <property type="entry name" value="Metal-dep_hydrolase_composite"/>
</dbReference>
<dbReference type="GO" id="GO:0016810">
    <property type="term" value="F:hydrolase activity, acting on carbon-nitrogen (but not peptide) bonds"/>
    <property type="evidence" value="ECO:0007669"/>
    <property type="project" value="InterPro"/>
</dbReference>
<evidence type="ECO:0000256" key="8">
    <source>
        <dbReference type="ARBA" id="ARBA00022723"/>
    </source>
</evidence>
<evidence type="ECO:0000256" key="21">
    <source>
        <dbReference type="SAM" id="Phobius"/>
    </source>
</evidence>
<dbReference type="Gene3D" id="3.20.20.140">
    <property type="entry name" value="Metal-dependent hydrolases"/>
    <property type="match status" value="2"/>
</dbReference>
<dbReference type="CDD" id="cd12212">
    <property type="entry name" value="Fis1"/>
    <property type="match status" value="1"/>
</dbReference>
<keyword evidence="17 21" id="KW-0472">Membrane</keyword>
<feature type="domain" description="RING-type" evidence="22">
    <location>
        <begin position="426"/>
        <end position="467"/>
    </location>
</feature>
<gene>
    <name evidence="23" type="ORF">ANOM_004726</name>
</gene>
<dbReference type="CDD" id="cd01300">
    <property type="entry name" value="YtcJ_like"/>
    <property type="match status" value="1"/>
</dbReference>
<keyword evidence="15 21" id="KW-1133">Transmembrane helix</keyword>
<reference evidence="23 24" key="1">
    <citation type="submission" date="2014-06" db="EMBL/GenBank/DDBJ databases">
        <title>The Genome of the Aflatoxigenic Filamentous Fungus Aspergillus nomius.</title>
        <authorList>
            <person name="Moore M.G."/>
            <person name="Shannon B.M."/>
            <person name="Brian M.M."/>
        </authorList>
    </citation>
    <scope>NUCLEOTIDE SEQUENCE [LARGE SCALE GENOMIC DNA]</scope>
    <source>
        <strain evidence="23 24">NRRL 13137</strain>
    </source>
</reference>
<dbReference type="AlphaFoldDB" id="A0A0L1J3L6"/>
<evidence type="ECO:0000313" key="23">
    <source>
        <dbReference type="EMBL" id="KNG86344.1"/>
    </source>
</evidence>
<comment type="caution">
    <text evidence="23">The sequence shown here is derived from an EMBL/GenBank/DDBJ whole genome shotgun (WGS) entry which is preliminary data.</text>
</comment>
<evidence type="ECO:0000256" key="11">
    <source>
        <dbReference type="ARBA" id="ARBA00022786"/>
    </source>
</evidence>
<dbReference type="SUPFAM" id="SSF48452">
    <property type="entry name" value="TPR-like"/>
    <property type="match status" value="1"/>
</dbReference>
<keyword evidence="12" id="KW-1000">Mitochondrion outer membrane</keyword>
<evidence type="ECO:0000256" key="10">
    <source>
        <dbReference type="ARBA" id="ARBA00022771"/>
    </source>
</evidence>
<feature type="compositionally biased region" description="Polar residues" evidence="20">
    <location>
        <begin position="479"/>
        <end position="492"/>
    </location>
</feature>
<feature type="compositionally biased region" description="Polar residues" evidence="20">
    <location>
        <begin position="272"/>
        <end position="284"/>
    </location>
</feature>
<feature type="region of interest" description="Disordered" evidence="20">
    <location>
        <begin position="156"/>
        <end position="284"/>
    </location>
</feature>
<dbReference type="InterPro" id="IPR032466">
    <property type="entry name" value="Metal_Hydrolase"/>
</dbReference>
<dbReference type="GO" id="GO:0061630">
    <property type="term" value="F:ubiquitin protein ligase activity"/>
    <property type="evidence" value="ECO:0007669"/>
    <property type="project" value="UniProtKB-EC"/>
</dbReference>
<evidence type="ECO:0000256" key="4">
    <source>
        <dbReference type="ARBA" id="ARBA00012483"/>
    </source>
</evidence>
<keyword evidence="11" id="KW-0833">Ubl conjugation pathway</keyword>
<dbReference type="Pfam" id="PF07969">
    <property type="entry name" value="Amidohydro_3"/>
    <property type="match status" value="2"/>
</dbReference>
<dbReference type="Gene3D" id="1.25.40.10">
    <property type="entry name" value="Tetratricopeptide repeat domain"/>
    <property type="match status" value="1"/>
</dbReference>
<dbReference type="GeneID" id="26806530"/>
<protein>
    <recommendedName>
        <fullName evidence="5">Mitochondrial fission 1 protein</fullName>
        <ecNumber evidence="4">2.3.2.27</ecNumber>
    </recommendedName>
</protein>
<feature type="compositionally biased region" description="Basic and acidic residues" evidence="20">
    <location>
        <begin position="194"/>
        <end position="206"/>
    </location>
</feature>
<dbReference type="PANTHER" id="PTHR22642:SF20">
    <property type="entry name" value="AMIDOHYDROLASE 3 DOMAIN-CONTAINING PROTEIN"/>
    <property type="match status" value="1"/>
</dbReference>
<keyword evidence="10 19" id="KW-0863">Zinc-finger</keyword>
<evidence type="ECO:0000256" key="15">
    <source>
        <dbReference type="ARBA" id="ARBA00022989"/>
    </source>
</evidence>
<organism evidence="23 24">
    <name type="scientific">Aspergillus nomiae NRRL (strain ATCC 15546 / NRRL 13137 / CBS 260.88 / M93)</name>
    <dbReference type="NCBI Taxonomy" id="1509407"/>
    <lineage>
        <taxon>Eukaryota</taxon>
        <taxon>Fungi</taxon>
        <taxon>Dikarya</taxon>
        <taxon>Ascomycota</taxon>
        <taxon>Pezizomycotina</taxon>
        <taxon>Eurotiomycetes</taxon>
        <taxon>Eurotiomycetidae</taxon>
        <taxon>Eurotiales</taxon>
        <taxon>Aspergillaceae</taxon>
        <taxon>Aspergillus</taxon>
        <taxon>Aspergillus subgen. Circumdati</taxon>
    </lineage>
</organism>
<dbReference type="SUPFAM" id="SSF51556">
    <property type="entry name" value="Metallo-dependent hydrolases"/>
    <property type="match status" value="1"/>
</dbReference>
<dbReference type="InterPro" id="IPR011990">
    <property type="entry name" value="TPR-like_helical_dom_sf"/>
</dbReference>
<proteinExistence type="inferred from homology"/>
<keyword evidence="9" id="KW-0677">Repeat</keyword>
<evidence type="ECO:0000256" key="7">
    <source>
        <dbReference type="ARBA" id="ARBA00022692"/>
    </source>
</evidence>
<comment type="similarity">
    <text evidence="3">Belongs to the FIS1 family.</text>
</comment>
<evidence type="ECO:0000256" key="2">
    <source>
        <dbReference type="ARBA" id="ARBA00004572"/>
    </source>
</evidence>
<evidence type="ECO:0000256" key="19">
    <source>
        <dbReference type="PROSITE-ProRule" id="PRU00175"/>
    </source>
</evidence>
<dbReference type="PROSITE" id="PS50089">
    <property type="entry name" value="ZF_RING_2"/>
    <property type="match status" value="1"/>
</dbReference>
<comment type="function">
    <text evidence="18">Has a role in mitochondrial fission. Has a role in outer membrane fission but not matrix separation.</text>
</comment>
<dbReference type="SMART" id="SM00184">
    <property type="entry name" value="RING"/>
    <property type="match status" value="1"/>
</dbReference>
<evidence type="ECO:0000313" key="24">
    <source>
        <dbReference type="Proteomes" id="UP000037505"/>
    </source>
</evidence>
<feature type="compositionally biased region" description="Basic and acidic residues" evidence="20">
    <location>
        <begin position="254"/>
        <end position="271"/>
    </location>
</feature>
<sequence length="1056" mass="115682">MGSNLPYAADAESPLKPAELQVLRSQYEKEGDYVGIQTKFNFAWGLIKSNARTDQQEGVRLLSEIFRAAPERRRECLYYLALGNYKLGNYGEARRYNDLLLEKEPANLQAASLGTLIDERVSKEGLLGFAIVGGLALAAGVVGGMVFRGAKRRTPTLTGQIEIPPDTEGEFPDPPTSVPEDRPAPPRNPWADHNPWDHDDLNRDTDWGSGNGYRHHTYRSPDGRFTFSSTTFTRRGSGQQMPPDPLMPMTEYRQPNERDSPPAPWRSDRQNQQRFSPNGSRVYSTSFDFDMNTRSNGGMGSEFHTAGGLHPRDADSPQPMGTPLRTLGDILELFRNDFGSNGSPGSPGVRVMTGPNPIAILSTLLNLDRHGDAVYSQEELDRVISQLIDQNARGTAPPPAAPSAIQSLPKKKVDQDMLGSEGKAECSICMDPVELGTEVTELPCKHWFHYNCIEMWLSQHNTCPHCRRGINIPAEPEGSSENPVVINSSPETSPRRPSGAAREHSGQSPPQWFGTGPETGQEQDQRSSRNDNQGGGFAGWVRSHFGGGNPSTSTPHTICLSLSLLLPSFLVNSYTALRETALAMKTLYRNGHFVTPQSPNPTCMVTENDRIIYLGEESTATTLHPDSEIHDLGGRKVLPGFIDGHMHLLLFGASLSKINLGNCTSLSDIRSTIKAAAAANPTAARLFCRGWMHSMTNGEALASMLDDLDPRPIFIDSKDLHSAWCNSAALAELNVAHTPDPAGGVIHRDAAGTPTGLLSEAAAVNIVWPHVAQVASLDEKLHFIRAGIREYTRAGYTGVVEMATDENLWSTVLALREREEVNIRLAAHWIISPRTTRKRHQGHLRRVVDACTAALTEPYASNGDNCAPLWDADILKKVVRKADRAGLQCALHAIGDATDAKRLGDLGITASVQPVHADPAILRAWPRLLGPDRCGRAFAYKDFLDHGAHLAIGTDSPTAPHLPLRNLYTATTRRSAREPESLETVNEHFSLGLLEAITAATAGSAYSCFADGFAGTLEVGKKADFVVVDMAWEAERLLQAEVWETWFDGRRVWRRE</sequence>
<evidence type="ECO:0000256" key="20">
    <source>
        <dbReference type="SAM" id="MobiDB-lite"/>
    </source>
</evidence>
<dbReference type="EMBL" id="JNOM01000119">
    <property type="protein sequence ID" value="KNG86344.1"/>
    <property type="molecule type" value="Genomic_DNA"/>
</dbReference>
<dbReference type="InterPro" id="IPR001841">
    <property type="entry name" value="Znf_RING"/>
</dbReference>